<evidence type="ECO:0000313" key="4">
    <source>
        <dbReference type="Proteomes" id="UP000233387"/>
    </source>
</evidence>
<feature type="domain" description="Outer membrane protein beta-barrel" evidence="2">
    <location>
        <begin position="18"/>
        <end position="215"/>
    </location>
</feature>
<evidence type="ECO:0000259" key="2">
    <source>
        <dbReference type="Pfam" id="PF13568"/>
    </source>
</evidence>
<proteinExistence type="predicted"/>
<organism evidence="3 4">
    <name type="scientific">Raineya orbicola</name>
    <dbReference type="NCBI Taxonomy" id="2016530"/>
    <lineage>
        <taxon>Bacteria</taxon>
        <taxon>Pseudomonadati</taxon>
        <taxon>Bacteroidota</taxon>
        <taxon>Cytophagia</taxon>
        <taxon>Cytophagales</taxon>
        <taxon>Raineyaceae</taxon>
        <taxon>Raineya</taxon>
    </lineage>
</organism>
<dbReference type="AlphaFoldDB" id="A0A2N3I946"/>
<dbReference type="Pfam" id="PF13568">
    <property type="entry name" value="OMP_b-brl_2"/>
    <property type="match status" value="1"/>
</dbReference>
<reference evidence="3 4" key="1">
    <citation type="submission" date="2017-06" db="EMBL/GenBank/DDBJ databases">
        <title>Raineya orbicola gen. nov., sp. nov. a slightly thermophilic bacterium of the phylum Bacteroidetes and the description of Raineyaceae fam. nov.</title>
        <authorList>
            <person name="Albuquerque L."/>
            <person name="Polonia A.R.M."/>
            <person name="Barroso C."/>
            <person name="Froufe H.J.C."/>
            <person name="Lage O."/>
            <person name="Lobo-Da-Cunha A."/>
            <person name="Egas C."/>
            <person name="Da Costa M.S."/>
        </authorList>
    </citation>
    <scope>NUCLEOTIDE SEQUENCE [LARGE SCALE GENOMIC DNA]</scope>
    <source>
        <strain evidence="3 4">SPSPC-11</strain>
    </source>
</reference>
<dbReference type="InterPro" id="IPR025665">
    <property type="entry name" value="Beta-barrel_OMP_2"/>
</dbReference>
<protein>
    <submittedName>
        <fullName evidence="3">Outer membrane protein beta-barrel domain</fullName>
    </submittedName>
</protein>
<keyword evidence="1" id="KW-0732">Signal</keyword>
<evidence type="ECO:0000256" key="1">
    <source>
        <dbReference type="SAM" id="SignalP"/>
    </source>
</evidence>
<comment type="caution">
    <text evidence="3">The sequence shown here is derived from an EMBL/GenBank/DDBJ whole genome shotgun (WGS) entry which is preliminary data.</text>
</comment>
<sequence>MKKNVLILAFCLLQTNLFAQVRLHIGANTAVNTSFVLDKGLSEDPRYNSKMTYTLSPIGVSFGADFSGGFSLQLEGIWAKYGQIYQIVNVAQQVVGERRIDLSYINLPLLLRFVGNIDAPVRFNFMLGPQLSLLTMGRETIQYAAGTFKIPQGVNELPTGVPLSQVPGATQNPDGTWNLPAQPEVVIAEKGSLDPLKRFRDAELQLAGGMGVDIKINDKWYASSLIRANYSIMDTRGQDLFDAVQNGTTGDLFGRRANLQIGIQLGVHHFLSLGK</sequence>
<evidence type="ECO:0000313" key="3">
    <source>
        <dbReference type="EMBL" id="PKQ66864.1"/>
    </source>
</evidence>
<dbReference type="EMBL" id="NKXO01000041">
    <property type="protein sequence ID" value="PKQ66864.1"/>
    <property type="molecule type" value="Genomic_DNA"/>
</dbReference>
<gene>
    <name evidence="3" type="ORF">Rain11_2252</name>
</gene>
<feature type="signal peptide" evidence="1">
    <location>
        <begin position="1"/>
        <end position="19"/>
    </location>
</feature>
<dbReference type="Proteomes" id="UP000233387">
    <property type="component" value="Unassembled WGS sequence"/>
</dbReference>
<dbReference type="RefSeq" id="WP_165778132.1">
    <property type="nucleotide sequence ID" value="NZ_NKXO01000041.1"/>
</dbReference>
<keyword evidence="4" id="KW-1185">Reference proteome</keyword>
<accession>A0A2N3I946</accession>
<name>A0A2N3I946_9BACT</name>
<feature type="chain" id="PRO_5014710293" evidence="1">
    <location>
        <begin position="20"/>
        <end position="275"/>
    </location>
</feature>